<dbReference type="Pfam" id="PF02782">
    <property type="entry name" value="FGGY_C"/>
    <property type="match status" value="1"/>
</dbReference>
<evidence type="ECO:0000256" key="1">
    <source>
        <dbReference type="ARBA" id="ARBA00009156"/>
    </source>
</evidence>
<dbReference type="GO" id="GO:0005524">
    <property type="term" value="F:ATP binding"/>
    <property type="evidence" value="ECO:0007669"/>
    <property type="project" value="UniProtKB-KW"/>
</dbReference>
<keyword evidence="4" id="KW-0067">ATP-binding</keyword>
<keyword evidence="4" id="KW-0547">Nucleotide-binding</keyword>
<dbReference type="EMBL" id="ODYU01005188">
    <property type="protein sequence ID" value="SOQ45803.1"/>
    <property type="molecule type" value="Genomic_DNA"/>
</dbReference>
<dbReference type="PIRSF" id="PIRSF000538">
    <property type="entry name" value="GlpK"/>
    <property type="match status" value="1"/>
</dbReference>
<dbReference type="EC" id="2.7.1.17" evidence="4"/>
<dbReference type="InterPro" id="IPR042024">
    <property type="entry name" value="D-XK_euk"/>
</dbReference>
<keyword evidence="4" id="KW-0859">Xylose metabolism</keyword>
<dbReference type="GO" id="GO:0004856">
    <property type="term" value="F:D-xylulokinase activity"/>
    <property type="evidence" value="ECO:0007669"/>
    <property type="project" value="UniProtKB-UniRule"/>
</dbReference>
<reference evidence="7" key="1">
    <citation type="submission" date="2016-07" db="EMBL/GenBank/DDBJ databases">
        <authorList>
            <person name="Bretaudeau A."/>
        </authorList>
    </citation>
    <scope>NUCLEOTIDE SEQUENCE</scope>
    <source>
        <strain evidence="7">Rice</strain>
        <tissue evidence="7">Whole body</tissue>
    </source>
</reference>
<dbReference type="InterPro" id="IPR043129">
    <property type="entry name" value="ATPase_NBD"/>
</dbReference>
<evidence type="ECO:0000256" key="4">
    <source>
        <dbReference type="RuleBase" id="RU367058"/>
    </source>
</evidence>
<dbReference type="InterPro" id="IPR018484">
    <property type="entry name" value="FGGY_N"/>
</dbReference>
<dbReference type="InterPro" id="IPR018485">
    <property type="entry name" value="FGGY_C"/>
</dbReference>
<evidence type="ECO:0000313" key="7">
    <source>
        <dbReference type="EMBL" id="SOQ45803.1"/>
    </source>
</evidence>
<dbReference type="GO" id="GO:0005997">
    <property type="term" value="P:xylulose metabolic process"/>
    <property type="evidence" value="ECO:0007669"/>
    <property type="project" value="UniProtKB-UniRule"/>
</dbReference>
<organism evidence="7">
    <name type="scientific">Spodoptera frugiperda</name>
    <name type="common">Fall armyworm</name>
    <dbReference type="NCBI Taxonomy" id="7108"/>
    <lineage>
        <taxon>Eukaryota</taxon>
        <taxon>Metazoa</taxon>
        <taxon>Ecdysozoa</taxon>
        <taxon>Arthropoda</taxon>
        <taxon>Hexapoda</taxon>
        <taxon>Insecta</taxon>
        <taxon>Pterygota</taxon>
        <taxon>Neoptera</taxon>
        <taxon>Endopterygota</taxon>
        <taxon>Lepidoptera</taxon>
        <taxon>Glossata</taxon>
        <taxon>Ditrysia</taxon>
        <taxon>Noctuoidea</taxon>
        <taxon>Noctuidae</taxon>
        <taxon>Amphipyrinae</taxon>
        <taxon>Spodoptera</taxon>
    </lineage>
</organism>
<evidence type="ECO:0000259" key="5">
    <source>
        <dbReference type="Pfam" id="PF00370"/>
    </source>
</evidence>
<feature type="domain" description="Carbohydrate kinase FGGY N-terminal" evidence="5">
    <location>
        <begin position="134"/>
        <end position="286"/>
    </location>
</feature>
<comment type="catalytic activity">
    <reaction evidence="4">
        <text>D-xylulose + ATP = D-xylulose 5-phosphate + ADP + H(+)</text>
        <dbReference type="Rhea" id="RHEA:10964"/>
        <dbReference type="ChEBI" id="CHEBI:15378"/>
        <dbReference type="ChEBI" id="CHEBI:17140"/>
        <dbReference type="ChEBI" id="CHEBI:30616"/>
        <dbReference type="ChEBI" id="CHEBI:57737"/>
        <dbReference type="ChEBI" id="CHEBI:456216"/>
        <dbReference type="EC" id="2.7.1.17"/>
    </reaction>
</comment>
<feature type="domain" description="Carbohydrate kinase FGGY C-terminal" evidence="6">
    <location>
        <begin position="296"/>
        <end position="479"/>
    </location>
</feature>
<keyword evidence="4" id="KW-0119">Carbohydrate metabolism</keyword>
<dbReference type="SUPFAM" id="SSF53067">
    <property type="entry name" value="Actin-like ATPase domain"/>
    <property type="match status" value="2"/>
</dbReference>
<dbReference type="Pfam" id="PF00370">
    <property type="entry name" value="FGGY_N"/>
    <property type="match status" value="1"/>
</dbReference>
<comment type="similarity">
    <text evidence="1 4">Belongs to the FGGY kinase family.</text>
</comment>
<name>A0A2H1VYC4_SPOFR</name>
<keyword evidence="3 4" id="KW-0418">Kinase</keyword>
<dbReference type="GO" id="GO:0005829">
    <property type="term" value="C:cytosol"/>
    <property type="evidence" value="ECO:0007669"/>
    <property type="project" value="TreeGrafter"/>
</dbReference>
<dbReference type="PANTHER" id="PTHR10196:SF57">
    <property type="entry name" value="XYLULOSE KINASE"/>
    <property type="match status" value="1"/>
</dbReference>
<dbReference type="Gene3D" id="3.30.420.40">
    <property type="match status" value="2"/>
</dbReference>
<dbReference type="GO" id="GO:0042732">
    <property type="term" value="P:D-xylose metabolic process"/>
    <property type="evidence" value="ECO:0007669"/>
    <property type="project" value="UniProtKB-UniRule"/>
</dbReference>
<sequence>MTEDSSKRTFLGFDFSTQRLKAIVIGEDFSVLHEADVEFDVDLPEFRTAGGVVRGTDRGEVIAPPLLWVKALDMVMDRLVVAGVDFSIIEAVSGAGQQHGSVWWSKDAESKLGKLSPDEFLHTQLATAFVTDSPVWMDSSTTVDCKELEEAIGAEELSRITGSRAYERFTGPQIRKMFRKRPRVYQAAARISLVSSFACSLLAGKIAPIDLADGSGMNLLDIRTKQWDEKCLQACGDESLSSKLGTPVPSATVVGSISPYFVGRYAFKPDCKVVAFTGDNCSALAGLRLRSGWVGLSLGTSDTLLLGLQSPAAPSAGHVLVGPTPDAPYMALLCFANGSLTRQNHRDRLAGNSWDAFNELLRATVRGNMGYMGIYYDTAEIVPRAGSGRWLQDGAGRGVERAAPQYEARALLEGQALARRAHAEDMGFTLDKSSRVIATGGASVNKELLQIFADVFDTPVYVQDQHANAALLGAAIRAAEVWSKETGITLPGSELKVSPVATPYPDHDKIYTPMLARYRQIIETIPKLG</sequence>
<accession>A0A2H1VYC4</accession>
<evidence type="ECO:0000256" key="2">
    <source>
        <dbReference type="ARBA" id="ARBA00022679"/>
    </source>
</evidence>
<evidence type="ECO:0000259" key="6">
    <source>
        <dbReference type="Pfam" id="PF02782"/>
    </source>
</evidence>
<dbReference type="InterPro" id="IPR000577">
    <property type="entry name" value="Carb_kinase_FGGY"/>
</dbReference>
<dbReference type="FunFam" id="3.30.420.40:FF:000118">
    <property type="entry name" value="Xylulose kinase 2"/>
    <property type="match status" value="1"/>
</dbReference>
<keyword evidence="2 4" id="KW-0808">Transferase</keyword>
<proteinExistence type="inferred from homology"/>
<dbReference type="CDD" id="cd07776">
    <property type="entry name" value="ASKHA_NBD_FGGY_SpXK-like"/>
    <property type="match status" value="1"/>
</dbReference>
<dbReference type="PANTHER" id="PTHR10196">
    <property type="entry name" value="SUGAR KINASE"/>
    <property type="match status" value="1"/>
</dbReference>
<comment type="function">
    <text evidence="4">Phosphorylates D-xylulose to produce D-xylulose 5-phosphate, a molecule that may play an important role in the regulation of glucose metabolism and lipogenesis.</text>
</comment>
<gene>
    <name evidence="7" type="ORF">SFRICE_002513</name>
</gene>
<protein>
    <recommendedName>
        <fullName evidence="4">Xylulose kinase</fullName>
        <ecNumber evidence="4">2.7.1.17</ecNumber>
    </recommendedName>
</protein>
<evidence type="ECO:0000256" key="3">
    <source>
        <dbReference type="ARBA" id="ARBA00022777"/>
    </source>
</evidence>
<dbReference type="AlphaFoldDB" id="A0A2H1VYC4"/>